<dbReference type="WBParaSite" id="PS1159_v2.g18760.t2">
    <property type="protein sequence ID" value="PS1159_v2.g18760.t2"/>
    <property type="gene ID" value="PS1159_v2.g18760"/>
</dbReference>
<proteinExistence type="predicted"/>
<evidence type="ECO:0000313" key="2">
    <source>
        <dbReference type="WBParaSite" id="PS1159_v2.g18760.t2"/>
    </source>
</evidence>
<evidence type="ECO:0000313" key="1">
    <source>
        <dbReference type="Proteomes" id="UP000887580"/>
    </source>
</evidence>
<name>A0AC35FLC7_9BILA</name>
<accession>A0AC35FLC7</accession>
<dbReference type="Proteomes" id="UP000887580">
    <property type="component" value="Unplaced"/>
</dbReference>
<sequence length="453" mass="49919">MTGLEPEQKIIPDPKFDDQNGRTRFASRHQSHRAMTDPEDPQSAANKWSIKGCLGRARTWTRFLLVGITLLCLTSTWSNILAFNFVMVCTQTTDETPSVSTIGNGNDTDIILPPQINGPSKPVHFSTSALCESSLGWPSVFYGHAIICAIFFVAFALLYRNTPEKHPLVTRRESTKISINKARISKKDAKSIPYMAILKTPAVWAVWIASLGNFICVNTVFLYSPSYFHAALGMAVAESGLSSALPAFLEFLLKITCGFVSDKLHCISETNRLRFFNSVAYFGSSVVLAILCFTPATNQMLCFTLLSIATALLGFTTGGFFKAGFTTGGFFKAGPIVARQYSPFVTGNVSLGLTLTMIFVPFNGLAPQDTPEQWQKVFWFMTASLIATNIIFCLFCSGEPAEWTKETPTNSKRRILNNSSRIAPISEINPTDFYCDRPIDATTTNPRASTLPY</sequence>
<reference evidence="2" key="1">
    <citation type="submission" date="2022-11" db="UniProtKB">
        <authorList>
            <consortium name="WormBaseParasite"/>
        </authorList>
    </citation>
    <scope>IDENTIFICATION</scope>
</reference>
<protein>
    <submittedName>
        <fullName evidence="2">Uncharacterized protein</fullName>
    </submittedName>
</protein>
<organism evidence="1 2">
    <name type="scientific">Panagrolaimus sp. PS1159</name>
    <dbReference type="NCBI Taxonomy" id="55785"/>
    <lineage>
        <taxon>Eukaryota</taxon>
        <taxon>Metazoa</taxon>
        <taxon>Ecdysozoa</taxon>
        <taxon>Nematoda</taxon>
        <taxon>Chromadorea</taxon>
        <taxon>Rhabditida</taxon>
        <taxon>Tylenchina</taxon>
        <taxon>Panagrolaimomorpha</taxon>
        <taxon>Panagrolaimoidea</taxon>
        <taxon>Panagrolaimidae</taxon>
        <taxon>Panagrolaimus</taxon>
    </lineage>
</organism>